<dbReference type="EMBL" id="MNPL01002238">
    <property type="protein sequence ID" value="OQR78430.1"/>
    <property type="molecule type" value="Genomic_DNA"/>
</dbReference>
<proteinExistence type="predicted"/>
<dbReference type="AlphaFoldDB" id="A0A1V9XY90"/>
<dbReference type="OrthoDB" id="5961210at2759"/>
<dbReference type="InParanoid" id="A0A1V9XY90"/>
<feature type="non-terminal residue" evidence="1">
    <location>
        <position position="1"/>
    </location>
</feature>
<sequence>PYSWDVQDVQRWIMWLVKEKRLEYAAEHMHVFYKLSGAQLVTLCDNYQKMSTQQSPQLAPAQRIMIEAVCAHLDIWKSAAQTMSYATNMSATNTSNIKSNDDHGSNNVISNNNSRGNCHGQNLQIVSGLTSSGVSSQPKGCEQQLDEIDLLPYQLSQVTEYTQPPQHQHTQYSTVQQVMNPGQLSSGQTLKYSLATHEGNGLEMQLNSVSSNCNSVGYPVHSSPPLYVDLNEDTYSDGKVLRKSAFSNVEVEDFSW</sequence>
<reference evidence="1 2" key="1">
    <citation type="journal article" date="2017" name="Gigascience">
        <title>Draft genome of the honey bee ectoparasitic mite, Tropilaelaps mercedesae, is shaped by the parasitic life history.</title>
        <authorList>
            <person name="Dong X."/>
            <person name="Armstrong S.D."/>
            <person name="Xia D."/>
            <person name="Makepeace B.L."/>
            <person name="Darby A.C."/>
            <person name="Kadowaki T."/>
        </authorList>
    </citation>
    <scope>NUCLEOTIDE SEQUENCE [LARGE SCALE GENOMIC DNA]</scope>
    <source>
        <strain evidence="1">Wuxi-XJTLU</strain>
    </source>
</reference>
<comment type="caution">
    <text evidence="1">The sequence shown here is derived from an EMBL/GenBank/DDBJ whole genome shotgun (WGS) entry which is preliminary data.</text>
</comment>
<accession>A0A1V9XY90</accession>
<dbReference type="SUPFAM" id="SSF47769">
    <property type="entry name" value="SAM/Pointed domain"/>
    <property type="match status" value="1"/>
</dbReference>
<name>A0A1V9XY90_9ACAR</name>
<evidence type="ECO:0000313" key="1">
    <source>
        <dbReference type="EMBL" id="OQR78430.1"/>
    </source>
</evidence>
<dbReference type="InterPro" id="IPR013761">
    <property type="entry name" value="SAM/pointed_sf"/>
</dbReference>
<organism evidence="1 2">
    <name type="scientific">Tropilaelaps mercedesae</name>
    <dbReference type="NCBI Taxonomy" id="418985"/>
    <lineage>
        <taxon>Eukaryota</taxon>
        <taxon>Metazoa</taxon>
        <taxon>Ecdysozoa</taxon>
        <taxon>Arthropoda</taxon>
        <taxon>Chelicerata</taxon>
        <taxon>Arachnida</taxon>
        <taxon>Acari</taxon>
        <taxon>Parasitiformes</taxon>
        <taxon>Mesostigmata</taxon>
        <taxon>Gamasina</taxon>
        <taxon>Dermanyssoidea</taxon>
        <taxon>Laelapidae</taxon>
        <taxon>Tropilaelaps</taxon>
    </lineage>
</organism>
<dbReference type="Proteomes" id="UP000192247">
    <property type="component" value="Unassembled WGS sequence"/>
</dbReference>
<evidence type="ECO:0000313" key="2">
    <source>
        <dbReference type="Proteomes" id="UP000192247"/>
    </source>
</evidence>
<dbReference type="Gene3D" id="1.10.150.50">
    <property type="entry name" value="Transcription Factor, Ets-1"/>
    <property type="match status" value="1"/>
</dbReference>
<protein>
    <submittedName>
        <fullName evidence="1">SAM pointed domain-containing Ets transcription factor-like</fullName>
    </submittedName>
</protein>
<keyword evidence="2" id="KW-1185">Reference proteome</keyword>
<gene>
    <name evidence="1" type="ORF">BIW11_06413</name>
</gene>